<gene>
    <name evidence="2" type="ORF">BC624_1037</name>
    <name evidence="3" type="ORF">SAMN05443373_1047</name>
</gene>
<dbReference type="AlphaFoldDB" id="A0A1M5MFM1"/>
<feature type="domain" description="HEPN AbiU2-like" evidence="1">
    <location>
        <begin position="6"/>
        <end position="168"/>
    </location>
</feature>
<reference evidence="3" key="2">
    <citation type="submission" date="2016-11" db="EMBL/GenBank/DDBJ databases">
        <authorList>
            <person name="Jaros S."/>
            <person name="Januszkiewicz K."/>
            <person name="Wedrychowicz H."/>
        </authorList>
    </citation>
    <scope>NUCLEOTIDE SEQUENCE [LARGE SCALE GENOMIC DNA]</scope>
    <source>
        <strain evidence="3">DSM 19729</strain>
    </source>
</reference>
<sequence>MNKEDELHSEITEIWKILLSAKECLLYSFYLHKPNTKEEVVYLNESADFIFIRGILWKMAVTELSKLFTESKKRDRFNIFHFISKHKKDGYFRNLGIDDRTITKWENEIENNKQTIIEIITLRDKAYSHTDSNFNEHSSELTFEQTEKLILFIEEVIKDIYIKVFNSNVAIDKGRFNRETFDIIKILAIEKQKVLR</sequence>
<keyword evidence="5" id="KW-1185">Reference proteome</keyword>
<reference evidence="4" key="1">
    <citation type="submission" date="2016-11" db="EMBL/GenBank/DDBJ databases">
        <authorList>
            <person name="Varghese N."/>
            <person name="Submissions S."/>
        </authorList>
    </citation>
    <scope>NUCLEOTIDE SEQUENCE [LARGE SCALE GENOMIC DNA]</scope>
    <source>
        <strain evidence="4">DSM 19729</strain>
    </source>
</reference>
<protein>
    <recommendedName>
        <fullName evidence="1">HEPN AbiU2-like domain-containing protein</fullName>
    </recommendedName>
</protein>
<evidence type="ECO:0000313" key="5">
    <source>
        <dbReference type="Proteomes" id="UP000237771"/>
    </source>
</evidence>
<evidence type="ECO:0000313" key="4">
    <source>
        <dbReference type="Proteomes" id="UP000184384"/>
    </source>
</evidence>
<organism evidence="3 4">
    <name type="scientific">Flavobacterium granuli</name>
    <dbReference type="NCBI Taxonomy" id="280093"/>
    <lineage>
        <taxon>Bacteria</taxon>
        <taxon>Pseudomonadati</taxon>
        <taxon>Bacteroidota</taxon>
        <taxon>Flavobacteriia</taxon>
        <taxon>Flavobacteriales</taxon>
        <taxon>Flavobacteriaceae</taxon>
        <taxon>Flavobacterium</taxon>
    </lineage>
</organism>
<evidence type="ECO:0000313" key="2">
    <source>
        <dbReference type="EMBL" id="PRZ24937.1"/>
    </source>
</evidence>
<dbReference type="EMBL" id="FQWO01000004">
    <property type="protein sequence ID" value="SHG76021.1"/>
    <property type="molecule type" value="Genomic_DNA"/>
</dbReference>
<dbReference type="Proteomes" id="UP000237771">
    <property type="component" value="Unassembled WGS sequence"/>
</dbReference>
<dbReference type="EMBL" id="PVUB01000003">
    <property type="protein sequence ID" value="PRZ24937.1"/>
    <property type="molecule type" value="Genomic_DNA"/>
</dbReference>
<name>A0A1M5MFM1_9FLAO</name>
<dbReference type="Pfam" id="PF18734">
    <property type="entry name" value="HEPN_AbiU2"/>
    <property type="match status" value="1"/>
</dbReference>
<dbReference type="OrthoDB" id="1425245at2"/>
<accession>A0A1M5MFM1</accession>
<evidence type="ECO:0000313" key="3">
    <source>
        <dbReference type="EMBL" id="SHG76021.1"/>
    </source>
</evidence>
<evidence type="ECO:0000259" key="1">
    <source>
        <dbReference type="Pfam" id="PF18734"/>
    </source>
</evidence>
<dbReference type="RefSeq" id="WP_072942137.1">
    <property type="nucleotide sequence ID" value="NZ_FQWO01000004.1"/>
</dbReference>
<proteinExistence type="predicted"/>
<reference evidence="2 5" key="3">
    <citation type="submission" date="2018-03" db="EMBL/GenBank/DDBJ databases">
        <title>Genomic Encyclopedia of Archaeal and Bacterial Type Strains, Phase II (KMG-II): from individual species to whole genera.</title>
        <authorList>
            <person name="Goeker M."/>
        </authorList>
    </citation>
    <scope>NUCLEOTIDE SEQUENCE [LARGE SCALE GENOMIC DNA]</scope>
    <source>
        <strain evidence="2 5">DSM 17797</strain>
    </source>
</reference>
<dbReference type="Proteomes" id="UP000184384">
    <property type="component" value="Unassembled WGS sequence"/>
</dbReference>
<dbReference type="InterPro" id="IPR040704">
    <property type="entry name" value="HEPN_AbiU2"/>
</dbReference>
<dbReference type="STRING" id="280093.SAMN05443373_1047"/>